<evidence type="ECO:0000313" key="12">
    <source>
        <dbReference type="EMBL" id="RQW63371.1"/>
    </source>
</evidence>
<organism evidence="12 13">
    <name type="scientific">Vibrio viridaestus</name>
    <dbReference type="NCBI Taxonomy" id="2487322"/>
    <lineage>
        <taxon>Bacteria</taxon>
        <taxon>Pseudomonadati</taxon>
        <taxon>Pseudomonadota</taxon>
        <taxon>Gammaproteobacteria</taxon>
        <taxon>Vibrionales</taxon>
        <taxon>Vibrionaceae</taxon>
        <taxon>Vibrio</taxon>
    </lineage>
</organism>
<dbReference type="InterPro" id="IPR014048">
    <property type="entry name" value="MethylDNA_cys_MeTrfase_DNA-bd"/>
</dbReference>
<dbReference type="PANTHER" id="PTHR10815">
    <property type="entry name" value="METHYLATED-DNA--PROTEIN-CYSTEINE METHYLTRANSFERASE"/>
    <property type="match status" value="1"/>
</dbReference>
<dbReference type="GO" id="GO:0032259">
    <property type="term" value="P:methylation"/>
    <property type="evidence" value="ECO:0007669"/>
    <property type="project" value="UniProtKB-KW"/>
</dbReference>
<dbReference type="GO" id="GO:0003908">
    <property type="term" value="F:methylated-DNA-[protein]-cysteine S-methyltransferase activity"/>
    <property type="evidence" value="ECO:0007669"/>
    <property type="project" value="UniProtKB-EC"/>
</dbReference>
<dbReference type="CDD" id="cd06445">
    <property type="entry name" value="ATase"/>
    <property type="match status" value="1"/>
</dbReference>
<dbReference type="AlphaFoldDB" id="A0A3N9TGH3"/>
<evidence type="ECO:0000256" key="4">
    <source>
        <dbReference type="ARBA" id="ARBA00022603"/>
    </source>
</evidence>
<dbReference type="Pfam" id="PF01035">
    <property type="entry name" value="DNA_binding_1"/>
    <property type="match status" value="1"/>
</dbReference>
<evidence type="ECO:0000256" key="9">
    <source>
        <dbReference type="ARBA" id="ARBA00023204"/>
    </source>
</evidence>
<dbReference type="EMBL" id="RJVQ01000003">
    <property type="protein sequence ID" value="RQW63371.1"/>
    <property type="molecule type" value="Genomic_DNA"/>
</dbReference>
<dbReference type="FunFam" id="1.10.10.10:FF:000214">
    <property type="entry name" value="Methylated-DNA--protein-cysteine methyltransferase"/>
    <property type="match status" value="1"/>
</dbReference>
<dbReference type="SUPFAM" id="SSF46767">
    <property type="entry name" value="Methylated DNA-protein cysteine methyltransferase, C-terminal domain"/>
    <property type="match status" value="1"/>
</dbReference>
<proteinExistence type="inferred from homology"/>
<dbReference type="SUPFAM" id="SSF53155">
    <property type="entry name" value="Methylated DNA-protein cysteine methyltransferase domain"/>
    <property type="match status" value="1"/>
</dbReference>
<keyword evidence="4 12" id="KW-0489">Methyltransferase</keyword>
<dbReference type="InterPro" id="IPR036388">
    <property type="entry name" value="WH-like_DNA-bd_sf"/>
</dbReference>
<keyword evidence="8" id="KW-0804">Transcription</keyword>
<evidence type="ECO:0000256" key="5">
    <source>
        <dbReference type="ARBA" id="ARBA00022679"/>
    </source>
</evidence>
<protein>
    <recommendedName>
        <fullName evidence="3">methylated-DNA--[protein]-cysteine S-methyltransferase</fullName>
        <ecNumber evidence="3">2.1.1.63</ecNumber>
    </recommendedName>
</protein>
<dbReference type="Proteomes" id="UP000281112">
    <property type="component" value="Unassembled WGS sequence"/>
</dbReference>
<comment type="similarity">
    <text evidence="2">Belongs to the MGMT family.</text>
</comment>
<feature type="domain" description="HTH araC/xylS-type" evidence="11">
    <location>
        <begin position="17"/>
        <end position="114"/>
    </location>
</feature>
<keyword evidence="9" id="KW-0234">DNA repair</keyword>
<dbReference type="PROSITE" id="PS01124">
    <property type="entry name" value="HTH_ARAC_FAMILY_2"/>
    <property type="match status" value="1"/>
</dbReference>
<evidence type="ECO:0000256" key="7">
    <source>
        <dbReference type="ARBA" id="ARBA00023015"/>
    </source>
</evidence>
<evidence type="ECO:0000256" key="6">
    <source>
        <dbReference type="ARBA" id="ARBA00022763"/>
    </source>
</evidence>
<dbReference type="RefSeq" id="WP_124936835.1">
    <property type="nucleotide sequence ID" value="NZ_RJVQ01000003.1"/>
</dbReference>
<name>A0A3N9TGH3_9VIBR</name>
<comment type="catalytic activity">
    <reaction evidence="10">
        <text>a 6-O-methyl-2'-deoxyguanosine in DNA + L-cysteinyl-[protein] = S-methyl-L-cysteinyl-[protein] + a 2'-deoxyguanosine in DNA</text>
        <dbReference type="Rhea" id="RHEA:24000"/>
        <dbReference type="Rhea" id="RHEA-COMP:10131"/>
        <dbReference type="Rhea" id="RHEA-COMP:10132"/>
        <dbReference type="Rhea" id="RHEA-COMP:11367"/>
        <dbReference type="Rhea" id="RHEA-COMP:11368"/>
        <dbReference type="ChEBI" id="CHEBI:29950"/>
        <dbReference type="ChEBI" id="CHEBI:82612"/>
        <dbReference type="ChEBI" id="CHEBI:85445"/>
        <dbReference type="ChEBI" id="CHEBI:85448"/>
        <dbReference type="EC" id="2.1.1.63"/>
    </reaction>
</comment>
<keyword evidence="7" id="KW-0805">Transcription regulation</keyword>
<accession>A0A3N9TGH3</accession>
<evidence type="ECO:0000256" key="10">
    <source>
        <dbReference type="ARBA" id="ARBA00049348"/>
    </source>
</evidence>
<dbReference type="Gene3D" id="3.30.160.70">
    <property type="entry name" value="Methylated DNA-protein cysteine methyltransferase domain"/>
    <property type="match status" value="1"/>
</dbReference>
<dbReference type="InterPro" id="IPR036217">
    <property type="entry name" value="MethylDNA_cys_MeTrfase_DNAb"/>
</dbReference>
<dbReference type="EC" id="2.1.1.63" evidence="3"/>
<gene>
    <name evidence="12" type="ORF">EES38_08980</name>
</gene>
<dbReference type="PANTHER" id="PTHR10815:SF5">
    <property type="entry name" value="METHYLATED-DNA--PROTEIN-CYSTEINE METHYLTRANSFERASE"/>
    <property type="match status" value="1"/>
</dbReference>
<comment type="caution">
    <text evidence="12">The sequence shown here is derived from an EMBL/GenBank/DDBJ whole genome shotgun (WGS) entry which is preliminary data.</text>
</comment>
<dbReference type="NCBIfam" id="TIGR00589">
    <property type="entry name" value="ogt"/>
    <property type="match status" value="1"/>
</dbReference>
<dbReference type="SMART" id="SM00342">
    <property type="entry name" value="HTH_ARAC"/>
    <property type="match status" value="1"/>
</dbReference>
<evidence type="ECO:0000256" key="8">
    <source>
        <dbReference type="ARBA" id="ARBA00023163"/>
    </source>
</evidence>
<evidence type="ECO:0000256" key="3">
    <source>
        <dbReference type="ARBA" id="ARBA00011918"/>
    </source>
</evidence>
<dbReference type="InterPro" id="IPR036631">
    <property type="entry name" value="MGMT_N_sf"/>
</dbReference>
<dbReference type="GO" id="GO:0043565">
    <property type="term" value="F:sequence-specific DNA binding"/>
    <property type="evidence" value="ECO:0007669"/>
    <property type="project" value="InterPro"/>
</dbReference>
<dbReference type="OrthoDB" id="9811249at2"/>
<evidence type="ECO:0000256" key="2">
    <source>
        <dbReference type="ARBA" id="ARBA00008711"/>
    </source>
</evidence>
<keyword evidence="5 12" id="KW-0808">Transferase</keyword>
<dbReference type="InterPro" id="IPR009057">
    <property type="entry name" value="Homeodomain-like_sf"/>
</dbReference>
<keyword evidence="13" id="KW-1185">Reference proteome</keyword>
<dbReference type="InterPro" id="IPR001497">
    <property type="entry name" value="MethylDNA_cys_MeTrfase_AS"/>
</dbReference>
<evidence type="ECO:0000256" key="1">
    <source>
        <dbReference type="ARBA" id="ARBA00001286"/>
    </source>
</evidence>
<dbReference type="GO" id="GO:0003700">
    <property type="term" value="F:DNA-binding transcription factor activity"/>
    <property type="evidence" value="ECO:0007669"/>
    <property type="project" value="InterPro"/>
</dbReference>
<dbReference type="Gene3D" id="1.10.10.60">
    <property type="entry name" value="Homeodomain-like"/>
    <property type="match status" value="1"/>
</dbReference>
<evidence type="ECO:0000259" key="11">
    <source>
        <dbReference type="PROSITE" id="PS01124"/>
    </source>
</evidence>
<reference evidence="12 13" key="1">
    <citation type="submission" date="2018-11" db="EMBL/GenBank/DDBJ databases">
        <title>Vibrio LJC006 sp. nov., isolated from seawater during the bloom of the enteromorpha.</title>
        <authorList>
            <person name="Liang J."/>
        </authorList>
    </citation>
    <scope>NUCLEOTIDE SEQUENCE [LARGE SCALE GENOMIC DNA]</scope>
    <source>
        <strain evidence="12 13">LJC006</strain>
    </source>
</reference>
<evidence type="ECO:0000313" key="13">
    <source>
        <dbReference type="Proteomes" id="UP000281112"/>
    </source>
</evidence>
<dbReference type="PROSITE" id="PS00374">
    <property type="entry name" value="MGMT"/>
    <property type="match status" value="1"/>
</dbReference>
<comment type="catalytic activity">
    <reaction evidence="1">
        <text>a 4-O-methyl-thymidine in DNA + L-cysteinyl-[protein] = a thymidine in DNA + S-methyl-L-cysteinyl-[protein]</text>
        <dbReference type="Rhea" id="RHEA:53428"/>
        <dbReference type="Rhea" id="RHEA-COMP:10131"/>
        <dbReference type="Rhea" id="RHEA-COMP:10132"/>
        <dbReference type="Rhea" id="RHEA-COMP:13555"/>
        <dbReference type="Rhea" id="RHEA-COMP:13556"/>
        <dbReference type="ChEBI" id="CHEBI:29950"/>
        <dbReference type="ChEBI" id="CHEBI:82612"/>
        <dbReference type="ChEBI" id="CHEBI:137386"/>
        <dbReference type="ChEBI" id="CHEBI:137387"/>
        <dbReference type="EC" id="2.1.1.63"/>
    </reaction>
</comment>
<keyword evidence="6" id="KW-0227">DNA damage</keyword>
<dbReference type="Gene3D" id="1.10.10.10">
    <property type="entry name" value="Winged helix-like DNA-binding domain superfamily/Winged helix DNA-binding domain"/>
    <property type="match status" value="1"/>
</dbReference>
<dbReference type="SUPFAM" id="SSF46689">
    <property type="entry name" value="Homeodomain-like"/>
    <property type="match status" value="1"/>
</dbReference>
<dbReference type="InterPro" id="IPR018060">
    <property type="entry name" value="HTH_AraC"/>
</dbReference>
<dbReference type="GO" id="GO:0006281">
    <property type="term" value="P:DNA repair"/>
    <property type="evidence" value="ECO:0007669"/>
    <property type="project" value="UniProtKB-KW"/>
</dbReference>
<sequence length="287" mass="31566">MSEEQFGQHTSLAEALVRLARYIEEHADEKITLAELAQQVGLSASRLQRVFKNHFGLSPKAYQDAVRMDLLKKSLKESNSVTDAIFEAGFGSVSRIYGEESRSLGMPLKSYKVGGEGEVIHYVIKPCSLGLMLIAATDIGVCCLQFGDSESELVALLDQEFPNAELILSLAQSDSPLLTQWIDAIEHHLKGIGPRPDIPLDIRGTVFQKTVWAFLLSIKEGDVVTYADVAEKIGKPNATRAVGTACGKNRIGVLVPCHRVLRSDGGLGGYRWGLERKQCLLEKERKK</sequence>
<dbReference type="Pfam" id="PF12833">
    <property type="entry name" value="HTH_18"/>
    <property type="match status" value="1"/>
</dbReference>